<proteinExistence type="inferred from homology"/>
<evidence type="ECO:0000313" key="5">
    <source>
        <dbReference type="Proteomes" id="UP001327560"/>
    </source>
</evidence>
<evidence type="ECO:0000256" key="1">
    <source>
        <dbReference type="ARBA" id="ARBA00005510"/>
    </source>
</evidence>
<dbReference type="AlphaFoldDB" id="A0AAQ3KFH3"/>
<evidence type="ECO:0000256" key="3">
    <source>
        <dbReference type="ARBA" id="ARBA00023163"/>
    </source>
</evidence>
<comment type="similarity">
    <text evidence="1">Belongs to the bHLH protein family.</text>
</comment>
<organism evidence="4 5">
    <name type="scientific">Canna indica</name>
    <name type="common">Indian-shot</name>
    <dbReference type="NCBI Taxonomy" id="4628"/>
    <lineage>
        <taxon>Eukaryota</taxon>
        <taxon>Viridiplantae</taxon>
        <taxon>Streptophyta</taxon>
        <taxon>Embryophyta</taxon>
        <taxon>Tracheophyta</taxon>
        <taxon>Spermatophyta</taxon>
        <taxon>Magnoliopsida</taxon>
        <taxon>Liliopsida</taxon>
        <taxon>Zingiberales</taxon>
        <taxon>Cannaceae</taxon>
        <taxon>Canna</taxon>
    </lineage>
</organism>
<dbReference type="SUPFAM" id="SSF47459">
    <property type="entry name" value="HLH, helix-loop-helix DNA-binding domain"/>
    <property type="match status" value="1"/>
</dbReference>
<keyword evidence="5" id="KW-1185">Reference proteome</keyword>
<dbReference type="GO" id="GO:0046983">
    <property type="term" value="F:protein dimerization activity"/>
    <property type="evidence" value="ECO:0007669"/>
    <property type="project" value="InterPro"/>
</dbReference>
<gene>
    <name evidence="4" type="ORF">Cni_G16559</name>
</gene>
<evidence type="ECO:0000256" key="2">
    <source>
        <dbReference type="ARBA" id="ARBA00023015"/>
    </source>
</evidence>
<keyword evidence="3" id="KW-0804">Transcription</keyword>
<evidence type="ECO:0000313" key="4">
    <source>
        <dbReference type="EMBL" id="WOL07810.1"/>
    </source>
</evidence>
<reference evidence="4 5" key="1">
    <citation type="submission" date="2023-10" db="EMBL/GenBank/DDBJ databases">
        <title>Chromosome-scale genome assembly provides insights into flower coloration mechanisms of Canna indica.</title>
        <authorList>
            <person name="Li C."/>
        </authorList>
    </citation>
    <scope>NUCLEOTIDE SEQUENCE [LARGE SCALE GENOMIC DNA]</scope>
    <source>
        <tissue evidence="4">Flower</tissue>
    </source>
</reference>
<dbReference type="EMBL" id="CP136894">
    <property type="protein sequence ID" value="WOL07810.1"/>
    <property type="molecule type" value="Genomic_DNA"/>
</dbReference>
<dbReference type="InterPro" id="IPR036638">
    <property type="entry name" value="HLH_DNA-bd_sf"/>
</dbReference>
<accession>A0AAQ3KFH3</accession>
<sequence>MLPPPPGKGNRVKDRLWLLGRQVPVCRKLSAPSLLDETMDYVVALKMLHETAHLDYLKALSTLTNIYSQSPLIFSRR</sequence>
<keyword evidence="2" id="KW-0805">Transcription regulation</keyword>
<name>A0AAQ3KFH3_9LILI</name>
<dbReference type="Proteomes" id="UP001327560">
    <property type="component" value="Chromosome 5"/>
</dbReference>
<protein>
    <submittedName>
        <fullName evidence="4">Transcription factor bHLH147-like</fullName>
    </submittedName>
</protein>